<evidence type="ECO:0000256" key="1">
    <source>
        <dbReference type="SAM" id="MobiDB-lite"/>
    </source>
</evidence>
<keyword evidence="2" id="KW-0812">Transmembrane</keyword>
<comment type="caution">
    <text evidence="3">The sequence shown here is derived from an EMBL/GenBank/DDBJ whole genome shotgun (WGS) entry which is preliminary data.</text>
</comment>
<evidence type="ECO:0000313" key="4">
    <source>
        <dbReference type="Proteomes" id="UP000075737"/>
    </source>
</evidence>
<gene>
    <name evidence="3" type="ORF">ATZ99_17410</name>
</gene>
<organism evidence="3 4">
    <name type="scientific">Thermovenabulum gondwanense</name>
    <dbReference type="NCBI Taxonomy" id="520767"/>
    <lineage>
        <taxon>Bacteria</taxon>
        <taxon>Bacillati</taxon>
        <taxon>Bacillota</taxon>
        <taxon>Clostridia</taxon>
        <taxon>Thermosediminibacterales</taxon>
        <taxon>Thermosediminibacteraceae</taxon>
        <taxon>Thermovenabulum</taxon>
    </lineage>
</organism>
<dbReference type="NCBIfam" id="TIGR02867">
    <property type="entry name" value="spore_II_P"/>
    <property type="match status" value="1"/>
</dbReference>
<protein>
    <recommendedName>
        <fullName evidence="5">Stage II sporulation protein P</fullName>
    </recommendedName>
</protein>
<keyword evidence="2" id="KW-0472">Membrane</keyword>
<name>A0A162MBD1_9FIRM</name>
<accession>A0A162MBD1</accession>
<evidence type="ECO:0000313" key="3">
    <source>
        <dbReference type="EMBL" id="KYO65152.1"/>
    </source>
</evidence>
<evidence type="ECO:0008006" key="5">
    <source>
        <dbReference type="Google" id="ProtNLM"/>
    </source>
</evidence>
<dbReference type="OrthoDB" id="1633470at2"/>
<evidence type="ECO:0000256" key="2">
    <source>
        <dbReference type="SAM" id="Phobius"/>
    </source>
</evidence>
<sequence>MQGIKVIKIKRITVKILLLICFLFLISNLGFLIYKRAFLQETITAFNEQRQIQVFEYIKAFDDRFFEFIFSQTIPSYEVLVEKAQLDKKTGNRSNTPIARSILKLALNINSFSGKDIINYQMPILGQIRLEAASTPGVEIDGSSENEENPLPEQIPENEHEPENEENESLIPPEVEPEQIDEVVPVKGAPIVLIYHTHTTESYMPSKAYNYKPRDKAFHSDDLNFTVVKVGEILKKELENYGIKVLHDKTIHDVPTYMYSYSNSLNTVQGLLKKYPTLQILIDLHRDAPYSDPDKSRELTTVKINGKLYSRIMLVVGTDKMFPHPNWKENYKFALLIQEKMEELFPGLAREIDLREQRFNQHLSKKAILVEIGSHGNTMEESIESAKAFAKVLNDVIKSLSKKS</sequence>
<dbReference type="AlphaFoldDB" id="A0A162MBD1"/>
<proteinExistence type="predicted"/>
<reference evidence="3 4" key="1">
    <citation type="submission" date="2015-12" db="EMBL/GenBank/DDBJ databases">
        <title>Draft genome of Thermovenabulum gondwanense isolated from a red thermophilic microbial mat colonisisng an outflow channel of a bore well.</title>
        <authorList>
            <person name="Patel B.K."/>
        </authorList>
    </citation>
    <scope>NUCLEOTIDE SEQUENCE [LARGE SCALE GENOMIC DNA]</scope>
    <source>
        <strain evidence="3 4">R270</strain>
    </source>
</reference>
<dbReference type="InterPro" id="IPR010897">
    <property type="entry name" value="Spore_II_P"/>
</dbReference>
<dbReference type="STRING" id="520767.ATZ99_17410"/>
<keyword evidence="4" id="KW-1185">Reference proteome</keyword>
<dbReference type="PATRIC" id="fig|520767.4.peg.1856"/>
<dbReference type="EMBL" id="LOHZ01000037">
    <property type="protein sequence ID" value="KYO65152.1"/>
    <property type="molecule type" value="Genomic_DNA"/>
</dbReference>
<feature type="transmembrane region" description="Helical" evidence="2">
    <location>
        <begin position="12"/>
        <end position="34"/>
    </location>
</feature>
<dbReference type="RefSeq" id="WP_068748857.1">
    <property type="nucleotide sequence ID" value="NZ_LOHZ01000037.1"/>
</dbReference>
<dbReference type="Pfam" id="PF07454">
    <property type="entry name" value="SpoIIP"/>
    <property type="match status" value="1"/>
</dbReference>
<feature type="region of interest" description="Disordered" evidence="1">
    <location>
        <begin position="138"/>
        <end position="177"/>
    </location>
</feature>
<dbReference type="Proteomes" id="UP000075737">
    <property type="component" value="Unassembled WGS sequence"/>
</dbReference>
<keyword evidence="2" id="KW-1133">Transmembrane helix</keyword>